<sequence length="72" mass="8448">MFCHYVKQKYKYGFALQQLTLINSNANCFKEKKLEETLKRWFGNWHVLGINVKFCFAGQSNFVDLCSAGRFS</sequence>
<accession>A0A0N5AM59</accession>
<reference evidence="2" key="1">
    <citation type="submission" date="2017-02" db="UniProtKB">
        <authorList>
            <consortium name="WormBaseParasite"/>
        </authorList>
    </citation>
    <scope>IDENTIFICATION</scope>
</reference>
<dbReference type="Proteomes" id="UP000046393">
    <property type="component" value="Unplaced"/>
</dbReference>
<dbReference type="AlphaFoldDB" id="A0A0N5AM59"/>
<evidence type="ECO:0000313" key="1">
    <source>
        <dbReference type="Proteomes" id="UP000046393"/>
    </source>
</evidence>
<organism evidence="1 2">
    <name type="scientific">Syphacia muris</name>
    <dbReference type="NCBI Taxonomy" id="451379"/>
    <lineage>
        <taxon>Eukaryota</taxon>
        <taxon>Metazoa</taxon>
        <taxon>Ecdysozoa</taxon>
        <taxon>Nematoda</taxon>
        <taxon>Chromadorea</taxon>
        <taxon>Rhabditida</taxon>
        <taxon>Spirurina</taxon>
        <taxon>Oxyuridomorpha</taxon>
        <taxon>Oxyuroidea</taxon>
        <taxon>Oxyuridae</taxon>
        <taxon>Syphacia</taxon>
    </lineage>
</organism>
<dbReference type="WBParaSite" id="SMUV_0000566001-mRNA-1">
    <property type="protein sequence ID" value="SMUV_0000566001-mRNA-1"/>
    <property type="gene ID" value="SMUV_0000566001"/>
</dbReference>
<evidence type="ECO:0000313" key="2">
    <source>
        <dbReference type="WBParaSite" id="SMUV_0000566001-mRNA-1"/>
    </source>
</evidence>
<keyword evidence="1" id="KW-1185">Reference proteome</keyword>
<proteinExistence type="predicted"/>
<protein>
    <submittedName>
        <fullName evidence="2">Uncharacterized protein</fullName>
    </submittedName>
</protein>
<name>A0A0N5AM59_9BILA</name>